<evidence type="ECO:0000259" key="3">
    <source>
        <dbReference type="Pfam" id="PF00294"/>
    </source>
</evidence>
<comment type="caution">
    <text evidence="4">The sequence shown here is derived from an EMBL/GenBank/DDBJ whole genome shotgun (WGS) entry which is preliminary data.</text>
</comment>
<dbReference type="RefSeq" id="WP_310362434.1">
    <property type="nucleotide sequence ID" value="NZ_JAVDYB010000001.1"/>
</dbReference>
<evidence type="ECO:0000256" key="1">
    <source>
        <dbReference type="ARBA" id="ARBA00022679"/>
    </source>
</evidence>
<sequence length="289" mass="29009">MAHAVFAGLCTLDVIQSVARVPAEDEKVTALRQTVAAGGPATNAAVTFAHLGGAATLLTGIGRHPLAAGVRADLAARGVRVRDLAPEHDGPPAVSSVLVTAGTGSRAVASTNAAGAHLVPPDDLDLAGVAALEVDGHHPALAEAALTEARRRGIPAILDAGSWKDGTARLLPLLDVVAASADFRPPGDGPVEKIIRGYGVPWIAITAGAAPIRWWGPGGVSGEVTVPAVSVVDTLGAGDVFHGALTHAVATGGRPTPATFPGMLDFAARIAARACGSFGTRAWMHHAGT</sequence>
<dbReference type="Pfam" id="PF00294">
    <property type="entry name" value="PfkB"/>
    <property type="match status" value="1"/>
</dbReference>
<dbReference type="InterPro" id="IPR011611">
    <property type="entry name" value="PfkB_dom"/>
</dbReference>
<proteinExistence type="predicted"/>
<dbReference type="GO" id="GO:0016301">
    <property type="term" value="F:kinase activity"/>
    <property type="evidence" value="ECO:0007669"/>
    <property type="project" value="UniProtKB-KW"/>
</dbReference>
<keyword evidence="2 4" id="KW-0418">Kinase</keyword>
<name>A0AAE3YKW8_9ACTN</name>
<gene>
    <name evidence="4" type="ORF">J2S41_000474</name>
</gene>
<dbReference type="Gene3D" id="3.40.1190.20">
    <property type="match status" value="1"/>
</dbReference>
<dbReference type="Proteomes" id="UP001183643">
    <property type="component" value="Unassembled WGS sequence"/>
</dbReference>
<organism evidence="4 5">
    <name type="scientific">Catenuloplanes atrovinosus</name>
    <dbReference type="NCBI Taxonomy" id="137266"/>
    <lineage>
        <taxon>Bacteria</taxon>
        <taxon>Bacillati</taxon>
        <taxon>Actinomycetota</taxon>
        <taxon>Actinomycetes</taxon>
        <taxon>Micromonosporales</taxon>
        <taxon>Micromonosporaceae</taxon>
        <taxon>Catenuloplanes</taxon>
    </lineage>
</organism>
<dbReference type="EMBL" id="JAVDYB010000001">
    <property type="protein sequence ID" value="MDR7273696.1"/>
    <property type="molecule type" value="Genomic_DNA"/>
</dbReference>
<evidence type="ECO:0000256" key="2">
    <source>
        <dbReference type="ARBA" id="ARBA00022777"/>
    </source>
</evidence>
<reference evidence="4" key="1">
    <citation type="submission" date="2023-07" db="EMBL/GenBank/DDBJ databases">
        <title>Sequencing the genomes of 1000 actinobacteria strains.</title>
        <authorList>
            <person name="Klenk H.-P."/>
        </authorList>
    </citation>
    <scope>NUCLEOTIDE SEQUENCE</scope>
    <source>
        <strain evidence="4">DSM 44707</strain>
    </source>
</reference>
<accession>A0AAE3YKW8</accession>
<dbReference type="AlphaFoldDB" id="A0AAE3YKW8"/>
<dbReference type="InterPro" id="IPR002173">
    <property type="entry name" value="Carboh/pur_kinase_PfkB_CS"/>
</dbReference>
<feature type="domain" description="Carbohydrate kinase PfkB" evidence="3">
    <location>
        <begin position="2"/>
        <end position="282"/>
    </location>
</feature>
<evidence type="ECO:0000313" key="5">
    <source>
        <dbReference type="Proteomes" id="UP001183643"/>
    </source>
</evidence>
<keyword evidence="5" id="KW-1185">Reference proteome</keyword>
<evidence type="ECO:0000313" key="4">
    <source>
        <dbReference type="EMBL" id="MDR7273696.1"/>
    </source>
</evidence>
<dbReference type="InterPro" id="IPR029056">
    <property type="entry name" value="Ribokinase-like"/>
</dbReference>
<dbReference type="PANTHER" id="PTHR42774">
    <property type="entry name" value="PHOSPHOTRANSFERASE SYSTEM TRANSPORT PROTEIN"/>
    <property type="match status" value="1"/>
</dbReference>
<dbReference type="InterPro" id="IPR052562">
    <property type="entry name" value="Ketohexokinase-related"/>
</dbReference>
<dbReference type="SUPFAM" id="SSF53613">
    <property type="entry name" value="Ribokinase-like"/>
    <property type="match status" value="1"/>
</dbReference>
<dbReference type="PROSITE" id="PS00584">
    <property type="entry name" value="PFKB_KINASES_2"/>
    <property type="match status" value="1"/>
</dbReference>
<dbReference type="PANTHER" id="PTHR42774:SF3">
    <property type="entry name" value="KETOHEXOKINASE"/>
    <property type="match status" value="1"/>
</dbReference>
<keyword evidence="1" id="KW-0808">Transferase</keyword>
<protein>
    <submittedName>
        <fullName evidence="4">Sugar/nucleoside kinase (Ribokinase family)</fullName>
    </submittedName>
</protein>